<organism evidence="2 3">
    <name type="scientific">Loigolactobacillus binensis</name>
    <dbReference type="NCBI Taxonomy" id="2559922"/>
    <lineage>
        <taxon>Bacteria</taxon>
        <taxon>Bacillati</taxon>
        <taxon>Bacillota</taxon>
        <taxon>Bacilli</taxon>
        <taxon>Lactobacillales</taxon>
        <taxon>Lactobacillaceae</taxon>
        <taxon>Loigolactobacillus</taxon>
    </lineage>
</organism>
<feature type="region of interest" description="Disordered" evidence="1">
    <location>
        <begin position="93"/>
        <end position="153"/>
    </location>
</feature>
<feature type="region of interest" description="Disordered" evidence="1">
    <location>
        <begin position="68"/>
        <end position="87"/>
    </location>
</feature>
<evidence type="ECO:0000313" key="2">
    <source>
        <dbReference type="EMBL" id="MFD0898704.1"/>
    </source>
</evidence>
<evidence type="ECO:0008006" key="4">
    <source>
        <dbReference type="Google" id="ProtNLM"/>
    </source>
</evidence>
<feature type="region of interest" description="Disordered" evidence="1">
    <location>
        <begin position="177"/>
        <end position="199"/>
    </location>
</feature>
<evidence type="ECO:0000256" key="1">
    <source>
        <dbReference type="SAM" id="MobiDB-lite"/>
    </source>
</evidence>
<accession>A0ABW3EGY4</accession>
<gene>
    <name evidence="2" type="ORF">ACFQZ7_13360</name>
</gene>
<dbReference type="Proteomes" id="UP001597104">
    <property type="component" value="Unassembled WGS sequence"/>
</dbReference>
<dbReference type="RefSeq" id="WP_137638310.1">
    <property type="nucleotide sequence ID" value="NZ_BJDN01000022.1"/>
</dbReference>
<feature type="compositionally biased region" description="Low complexity" evidence="1">
    <location>
        <begin position="94"/>
        <end position="153"/>
    </location>
</feature>
<sequence length="250" mass="25434">MISTIFNPNNLLVKACNVTSGEEVISVISSKANDAKGRKFGGAAIMKKMFTVGITLLTTLSLAACGNTTKNSSTTKKDTSSVVQKKKAAKKASKASSKVSSSTASTSSSVTSSTAETVSSSSDSAGSSSVTANSTGATATSSSAVNAASSSSESIRPITFDEASALIQKGGFTDFNADSAKQSSRGSHQTAGGGFEMDTYPGARGRDIFTLTPHSDGSVFITAQYGSLQGGFTLLEDQSFYGPSSATVQR</sequence>
<feature type="compositionally biased region" description="Polar residues" evidence="1">
    <location>
        <begin position="179"/>
        <end position="190"/>
    </location>
</feature>
<comment type="caution">
    <text evidence="2">The sequence shown here is derived from an EMBL/GenBank/DDBJ whole genome shotgun (WGS) entry which is preliminary data.</text>
</comment>
<evidence type="ECO:0000313" key="3">
    <source>
        <dbReference type="Proteomes" id="UP001597104"/>
    </source>
</evidence>
<dbReference type="EMBL" id="JBHTIO010000060">
    <property type="protein sequence ID" value="MFD0898704.1"/>
    <property type="molecule type" value="Genomic_DNA"/>
</dbReference>
<proteinExistence type="predicted"/>
<protein>
    <recommendedName>
        <fullName evidence="4">Lipoprotein</fullName>
    </recommendedName>
</protein>
<name>A0ABW3EGY4_9LACO</name>
<keyword evidence="3" id="KW-1185">Reference proteome</keyword>
<reference evidence="3" key="1">
    <citation type="journal article" date="2019" name="Int. J. Syst. Evol. Microbiol.">
        <title>The Global Catalogue of Microorganisms (GCM) 10K type strain sequencing project: providing services to taxonomists for standard genome sequencing and annotation.</title>
        <authorList>
            <consortium name="The Broad Institute Genomics Platform"/>
            <consortium name="The Broad Institute Genome Sequencing Center for Infectious Disease"/>
            <person name="Wu L."/>
            <person name="Ma J."/>
        </authorList>
    </citation>
    <scope>NUCLEOTIDE SEQUENCE [LARGE SCALE GENOMIC DNA]</scope>
    <source>
        <strain evidence="3">CCM 8925</strain>
    </source>
</reference>